<proteinExistence type="predicted"/>
<evidence type="ECO:0000256" key="1">
    <source>
        <dbReference type="SAM" id="MobiDB-lite"/>
    </source>
</evidence>
<name>A0A1X0S7K1_RHIZD</name>
<dbReference type="Proteomes" id="UP000242381">
    <property type="component" value="Unassembled WGS sequence"/>
</dbReference>
<organism evidence="2 3">
    <name type="scientific">Rhizopus microsporus</name>
    <dbReference type="NCBI Taxonomy" id="58291"/>
    <lineage>
        <taxon>Eukaryota</taxon>
        <taxon>Fungi</taxon>
        <taxon>Fungi incertae sedis</taxon>
        <taxon>Mucoromycota</taxon>
        <taxon>Mucoromycotina</taxon>
        <taxon>Mucoromycetes</taxon>
        <taxon>Mucorales</taxon>
        <taxon>Mucorineae</taxon>
        <taxon>Rhizopodaceae</taxon>
        <taxon>Rhizopus</taxon>
    </lineage>
</organism>
<feature type="region of interest" description="Disordered" evidence="1">
    <location>
        <begin position="145"/>
        <end position="176"/>
    </location>
</feature>
<reference evidence="2 3" key="1">
    <citation type="journal article" date="2016" name="Proc. Natl. Acad. Sci. U.S.A.">
        <title>Lipid metabolic changes in an early divergent fungus govern the establishment of a mutualistic symbiosis with endobacteria.</title>
        <authorList>
            <person name="Lastovetsky O.A."/>
            <person name="Gaspar M.L."/>
            <person name="Mondo S.J."/>
            <person name="LaButti K.M."/>
            <person name="Sandor L."/>
            <person name="Grigoriev I.V."/>
            <person name="Henry S.A."/>
            <person name="Pawlowska T.E."/>
        </authorList>
    </citation>
    <scope>NUCLEOTIDE SEQUENCE [LARGE SCALE GENOMIC DNA]</scope>
    <source>
        <strain evidence="2 3">ATCC 11559</strain>
    </source>
</reference>
<dbReference type="EMBL" id="KV921296">
    <property type="protein sequence ID" value="ORE20287.1"/>
    <property type="molecule type" value="Genomic_DNA"/>
</dbReference>
<sequence>MLEDVGSLSLRREGLAYYNFYKVTSVTNLFYFGNAAPCDCGYNATGFWLKEEKEHSANVRELKAILFALQSCNEVYFQLGGRTGNMMLDMLALTQQKLQKYAGRPSEDKFQPSESLERNLLLDRTFAYARVAELKVKEDFMTEMASPAVQAQPRSKRRWDGDDWNSDAQPSSPKKQRSRAVMFKPFSLFFKKFPLIFLYFLNYWYEGLSDKKGLIRIIMLWW</sequence>
<gene>
    <name evidence="2" type="ORF">BCV71DRAFT_233290</name>
</gene>
<evidence type="ECO:0000313" key="3">
    <source>
        <dbReference type="Proteomes" id="UP000242381"/>
    </source>
</evidence>
<evidence type="ECO:0000313" key="2">
    <source>
        <dbReference type="EMBL" id="ORE20287.1"/>
    </source>
</evidence>
<protein>
    <submittedName>
        <fullName evidence="2">Uncharacterized protein</fullName>
    </submittedName>
</protein>
<dbReference type="AlphaFoldDB" id="A0A1X0S7K1"/>
<accession>A0A1X0S7K1</accession>